<evidence type="ECO:0000313" key="2">
    <source>
        <dbReference type="EMBL" id="CCH28837.1"/>
    </source>
</evidence>
<feature type="compositionally biased region" description="Gly residues" evidence="1">
    <location>
        <begin position="7"/>
        <end position="19"/>
    </location>
</feature>
<dbReference type="Proteomes" id="UP000006281">
    <property type="component" value="Chromosome"/>
</dbReference>
<dbReference type="AlphaFoldDB" id="K0JTG3"/>
<protein>
    <submittedName>
        <fullName evidence="2">Uncharacterized protein</fullName>
    </submittedName>
</protein>
<sequence length="147" mass="15789">MVRGERGGLGVPGPRGGRAGPEFGRAVGPEPLRHGGKRARLGDLPALPVGFLLGQRLGGDDPVAERAGDRRVARPGEGRGEDGEQRQEHRGGSDTRHDTPRWSAPVVLVFQRGVTSGLMVRQLRAPAATFTRLCVSYLIRNCENYSS</sequence>
<dbReference type="HOGENOM" id="CLU_1766684_0_0_11"/>
<proteinExistence type="predicted"/>
<evidence type="ECO:0000313" key="3">
    <source>
        <dbReference type="Proteomes" id="UP000006281"/>
    </source>
</evidence>
<organism evidence="2 3">
    <name type="scientific">Saccharothrix espanaensis (strain ATCC 51144 / DSM 44229 / JCM 9112 / NBRC 15066 / NRRL 15764)</name>
    <dbReference type="NCBI Taxonomy" id="1179773"/>
    <lineage>
        <taxon>Bacteria</taxon>
        <taxon>Bacillati</taxon>
        <taxon>Actinomycetota</taxon>
        <taxon>Actinomycetes</taxon>
        <taxon>Pseudonocardiales</taxon>
        <taxon>Pseudonocardiaceae</taxon>
        <taxon>Saccharothrix</taxon>
    </lineage>
</organism>
<gene>
    <name evidence="2" type="ordered locus">BN6_15130</name>
</gene>
<evidence type="ECO:0000256" key="1">
    <source>
        <dbReference type="SAM" id="MobiDB-lite"/>
    </source>
</evidence>
<keyword evidence="3" id="KW-1185">Reference proteome</keyword>
<feature type="region of interest" description="Disordered" evidence="1">
    <location>
        <begin position="1"/>
        <end position="40"/>
    </location>
</feature>
<dbReference type="KEGG" id="sesp:BN6_15130"/>
<dbReference type="EMBL" id="HE804045">
    <property type="protein sequence ID" value="CCH28837.1"/>
    <property type="molecule type" value="Genomic_DNA"/>
</dbReference>
<feature type="region of interest" description="Disordered" evidence="1">
    <location>
        <begin position="56"/>
        <end position="102"/>
    </location>
</feature>
<accession>K0JTG3</accession>
<dbReference type="STRING" id="1179773.BN6_15130"/>
<feature type="compositionally biased region" description="Basic and acidic residues" evidence="1">
    <location>
        <begin position="63"/>
        <end position="100"/>
    </location>
</feature>
<reference evidence="2 3" key="1">
    <citation type="journal article" date="2012" name="BMC Genomics">
        <title>Complete genome sequence of Saccharothrix espanaensis DSM 44229T and comparison to the other completely sequenced Pseudonocardiaceae.</title>
        <authorList>
            <person name="Strobel T."/>
            <person name="Al-Dilaimi A."/>
            <person name="Blom J."/>
            <person name="Gessner A."/>
            <person name="Kalinowski J."/>
            <person name="Luzhetska M."/>
            <person name="Puhler A."/>
            <person name="Szczepanowski R."/>
            <person name="Bechthold A."/>
            <person name="Ruckert C."/>
        </authorList>
    </citation>
    <scope>NUCLEOTIDE SEQUENCE [LARGE SCALE GENOMIC DNA]</scope>
    <source>
        <strain evidence="3">ATCC 51144 / DSM 44229 / JCM 9112 / NBRC 15066 / NRRL 15764</strain>
    </source>
</reference>
<name>K0JTG3_SACES</name>